<sequence>TVRVHVYDLNANYNDLAYPIGLGIHHSAVEIYDREYAFGYHDDANVTGVFDIAPKSAPHPAKYRETIEIGTSLLTEDQFADALEALRRDFPGPSYDLLKRNCNTFTETMVKVLTGKSVPGYVNRLANLGAVAHDFAPCLLPTSIVGDLQTLPA</sequence>
<dbReference type="RefSeq" id="XP_001420195.1">
    <property type="nucleotide sequence ID" value="XM_001420158.1"/>
</dbReference>
<dbReference type="InterPro" id="IPR008580">
    <property type="entry name" value="PPPDE_dom"/>
</dbReference>
<dbReference type="InterPro" id="IPR042266">
    <property type="entry name" value="PPPDE_sf"/>
</dbReference>
<name>A4S424_OSTLU</name>
<dbReference type="Proteomes" id="UP000001568">
    <property type="component" value="Chromosome 10"/>
</dbReference>
<evidence type="ECO:0000256" key="2">
    <source>
        <dbReference type="ARBA" id="ARBA00022670"/>
    </source>
</evidence>
<dbReference type="KEGG" id="olu:OSTLU_7793"/>
<dbReference type="GeneID" id="5004110"/>
<comment type="similarity">
    <text evidence="1">Belongs to the DeSI family.</text>
</comment>
<dbReference type="PROSITE" id="PS51858">
    <property type="entry name" value="PPPDE"/>
    <property type="match status" value="1"/>
</dbReference>
<feature type="non-terminal residue" evidence="5">
    <location>
        <position position="1"/>
    </location>
</feature>
<dbReference type="eggNOG" id="KOG0324">
    <property type="taxonomic scope" value="Eukaryota"/>
</dbReference>
<dbReference type="Gene3D" id="3.90.1720.30">
    <property type="entry name" value="PPPDE domains"/>
    <property type="match status" value="1"/>
</dbReference>
<dbReference type="GO" id="GO:0006508">
    <property type="term" value="P:proteolysis"/>
    <property type="evidence" value="ECO:0007669"/>
    <property type="project" value="UniProtKB-KW"/>
</dbReference>
<evidence type="ECO:0000256" key="3">
    <source>
        <dbReference type="ARBA" id="ARBA00022801"/>
    </source>
</evidence>
<dbReference type="PANTHER" id="PTHR12378">
    <property type="entry name" value="DESUMOYLATING ISOPEPTIDASE"/>
    <property type="match status" value="1"/>
</dbReference>
<dbReference type="OMA" id="PLEGCRW"/>
<dbReference type="SMART" id="SM01179">
    <property type="entry name" value="DUF862"/>
    <property type="match status" value="1"/>
</dbReference>
<dbReference type="Pfam" id="PF05903">
    <property type="entry name" value="Peptidase_C97"/>
    <property type="match status" value="1"/>
</dbReference>
<keyword evidence="2" id="KW-0645">Protease</keyword>
<protein>
    <recommendedName>
        <fullName evidence="4">PPPDE domain-containing protein</fullName>
    </recommendedName>
</protein>
<evidence type="ECO:0000256" key="1">
    <source>
        <dbReference type="ARBA" id="ARBA00008140"/>
    </source>
</evidence>
<evidence type="ECO:0000313" key="6">
    <source>
        <dbReference type="Proteomes" id="UP000001568"/>
    </source>
</evidence>
<dbReference type="STRING" id="436017.A4S424"/>
<reference evidence="5 6" key="1">
    <citation type="journal article" date="2007" name="Proc. Natl. Acad. Sci. U.S.A.">
        <title>The tiny eukaryote Ostreococcus provides genomic insights into the paradox of plankton speciation.</title>
        <authorList>
            <person name="Palenik B."/>
            <person name="Grimwood J."/>
            <person name="Aerts A."/>
            <person name="Rouze P."/>
            <person name="Salamov A."/>
            <person name="Putnam N."/>
            <person name="Dupont C."/>
            <person name="Jorgensen R."/>
            <person name="Derelle E."/>
            <person name="Rombauts S."/>
            <person name="Zhou K."/>
            <person name="Otillar R."/>
            <person name="Merchant S.S."/>
            <person name="Podell S."/>
            <person name="Gaasterland T."/>
            <person name="Napoli C."/>
            <person name="Gendler K."/>
            <person name="Manuell A."/>
            <person name="Tai V."/>
            <person name="Vallon O."/>
            <person name="Piganeau G."/>
            <person name="Jancek S."/>
            <person name="Heijde M."/>
            <person name="Jabbari K."/>
            <person name="Bowler C."/>
            <person name="Lohr M."/>
            <person name="Robbens S."/>
            <person name="Werner G."/>
            <person name="Dubchak I."/>
            <person name="Pazour G.J."/>
            <person name="Ren Q."/>
            <person name="Paulsen I."/>
            <person name="Delwiche C."/>
            <person name="Schmutz J."/>
            <person name="Rokhsar D."/>
            <person name="Van de Peer Y."/>
            <person name="Moreau H."/>
            <person name="Grigoriev I.V."/>
        </authorList>
    </citation>
    <scope>NUCLEOTIDE SEQUENCE [LARGE SCALE GENOMIC DNA]</scope>
    <source>
        <strain evidence="5 6">CCE9901</strain>
    </source>
</reference>
<evidence type="ECO:0000259" key="4">
    <source>
        <dbReference type="PROSITE" id="PS51858"/>
    </source>
</evidence>
<feature type="non-terminal residue" evidence="5">
    <location>
        <position position="153"/>
    </location>
</feature>
<feature type="domain" description="PPPDE" evidence="4">
    <location>
        <begin position="1"/>
        <end position="144"/>
    </location>
</feature>
<dbReference type="PANTHER" id="PTHR12378:SF80">
    <property type="entry name" value="IP06716P-RELATED"/>
    <property type="match status" value="1"/>
</dbReference>
<evidence type="ECO:0000313" key="5">
    <source>
        <dbReference type="EMBL" id="ABO98488.1"/>
    </source>
</evidence>
<dbReference type="OrthoDB" id="21221at2759"/>
<dbReference type="GO" id="GO:0016579">
    <property type="term" value="P:protein deubiquitination"/>
    <property type="evidence" value="ECO:0007669"/>
    <property type="project" value="TreeGrafter"/>
</dbReference>
<dbReference type="Gramene" id="ABO98488">
    <property type="protein sequence ID" value="ABO98488"/>
    <property type="gene ID" value="OSTLU_7793"/>
</dbReference>
<keyword evidence="6" id="KW-1185">Reference proteome</keyword>
<dbReference type="GO" id="GO:0101005">
    <property type="term" value="F:deubiquitinase activity"/>
    <property type="evidence" value="ECO:0007669"/>
    <property type="project" value="TreeGrafter"/>
</dbReference>
<organism evidence="5 6">
    <name type="scientific">Ostreococcus lucimarinus (strain CCE9901)</name>
    <dbReference type="NCBI Taxonomy" id="436017"/>
    <lineage>
        <taxon>Eukaryota</taxon>
        <taxon>Viridiplantae</taxon>
        <taxon>Chlorophyta</taxon>
        <taxon>Mamiellophyceae</taxon>
        <taxon>Mamiellales</taxon>
        <taxon>Bathycoccaceae</taxon>
        <taxon>Ostreococcus</taxon>
    </lineage>
</organism>
<proteinExistence type="inferred from homology"/>
<dbReference type="AlphaFoldDB" id="A4S424"/>
<accession>A4S424</accession>
<gene>
    <name evidence="5" type="ORF">OSTLU_7793</name>
</gene>
<keyword evidence="3" id="KW-0378">Hydrolase</keyword>
<dbReference type="HOGENOM" id="CLU_069001_5_1_1"/>
<dbReference type="EMBL" id="CP000590">
    <property type="protein sequence ID" value="ABO98488.1"/>
    <property type="molecule type" value="Genomic_DNA"/>
</dbReference>